<evidence type="ECO:0000256" key="1">
    <source>
        <dbReference type="ARBA" id="ARBA00023157"/>
    </source>
</evidence>
<dbReference type="SUPFAM" id="SSF53448">
    <property type="entry name" value="Nucleotide-diphospho-sugar transferases"/>
    <property type="match status" value="1"/>
</dbReference>
<dbReference type="GO" id="GO:0006493">
    <property type="term" value="P:protein O-linked glycosylation"/>
    <property type="evidence" value="ECO:0007669"/>
    <property type="project" value="TreeGrafter"/>
</dbReference>
<accession>A0A6J8AA56</accession>
<dbReference type="EMBL" id="CACVKT020001087">
    <property type="protein sequence ID" value="CAC5364921.1"/>
    <property type="molecule type" value="Genomic_DNA"/>
</dbReference>
<keyword evidence="5" id="KW-1185">Reference proteome</keyword>
<organism evidence="4 5">
    <name type="scientific">Mytilus coruscus</name>
    <name type="common">Sea mussel</name>
    <dbReference type="NCBI Taxonomy" id="42192"/>
    <lineage>
        <taxon>Eukaryota</taxon>
        <taxon>Metazoa</taxon>
        <taxon>Spiralia</taxon>
        <taxon>Lophotrochozoa</taxon>
        <taxon>Mollusca</taxon>
        <taxon>Bivalvia</taxon>
        <taxon>Autobranchia</taxon>
        <taxon>Pteriomorphia</taxon>
        <taxon>Mytilida</taxon>
        <taxon>Mytiloidea</taxon>
        <taxon>Mytilidae</taxon>
        <taxon>Mytilinae</taxon>
        <taxon>Mytilus</taxon>
    </lineage>
</organism>
<proteinExistence type="predicted"/>
<dbReference type="InterPro" id="IPR001173">
    <property type="entry name" value="Glyco_trans_2-like"/>
</dbReference>
<dbReference type="OrthoDB" id="6073174at2759"/>
<dbReference type="Proteomes" id="UP000507470">
    <property type="component" value="Unassembled WGS sequence"/>
</dbReference>
<dbReference type="Pfam" id="PF00535">
    <property type="entry name" value="Glycos_transf_2"/>
    <property type="match status" value="1"/>
</dbReference>
<dbReference type="PANTHER" id="PTHR11675">
    <property type="entry name" value="N-ACETYLGALACTOSAMINYLTRANSFERASE"/>
    <property type="match status" value="1"/>
</dbReference>
<name>A0A6J8AA56_MYTCO</name>
<dbReference type="GO" id="GO:0005794">
    <property type="term" value="C:Golgi apparatus"/>
    <property type="evidence" value="ECO:0007669"/>
    <property type="project" value="TreeGrafter"/>
</dbReference>
<keyword evidence="4" id="KW-0808">Transferase</keyword>
<evidence type="ECO:0000313" key="4">
    <source>
        <dbReference type="EMBL" id="CAC5364921.1"/>
    </source>
</evidence>
<feature type="domain" description="Glycosyltransferase 2-like" evidence="3">
    <location>
        <begin position="157"/>
        <end position="308"/>
    </location>
</feature>
<keyword evidence="4" id="KW-0328">Glycosyltransferase</keyword>
<keyword evidence="2" id="KW-0325">Glycoprotein</keyword>
<evidence type="ECO:0000256" key="2">
    <source>
        <dbReference type="ARBA" id="ARBA00023180"/>
    </source>
</evidence>
<dbReference type="InterPro" id="IPR029044">
    <property type="entry name" value="Nucleotide-diphossugar_trans"/>
</dbReference>
<dbReference type="AlphaFoldDB" id="A0A6J8AA56"/>
<dbReference type="GO" id="GO:0004653">
    <property type="term" value="F:polypeptide N-acetylgalactosaminyltransferase activity"/>
    <property type="evidence" value="ECO:0007669"/>
    <property type="project" value="UniProtKB-EC"/>
</dbReference>
<dbReference type="Gene3D" id="3.90.550.10">
    <property type="entry name" value="Spore Coat Polysaccharide Biosynthesis Protein SpsA, Chain A"/>
    <property type="match status" value="2"/>
</dbReference>
<evidence type="ECO:0000313" key="5">
    <source>
        <dbReference type="Proteomes" id="UP000507470"/>
    </source>
</evidence>
<keyword evidence="1" id="KW-1015">Disulfide bond</keyword>
<sequence length="520" mass="60340">MYRYIRVVLILFGISFTALFIQHHVELSEFRSEQKSKDVYYPPNSRYRGLHTTRQEFQEYFINVRLSDDIPVNRDIPDSRPDSCGKPVASQLTVSVVITFYREWPSILLRTVYSVVYRTQNLQQIILVDDGNDGNVVYRTQNLQQIILVDDGNDGKFYRELPSILLRTVYSVVYRTQNLQQIILVDDGNDETGYRDILNHIRKKFRDVVKVVSLHRRFGLIGARLEGVKHVTGNVICFLDSHMEVNINWSIPLLNIIDENPKAVAMNQLDEINPNTFKYTFSKTYRTRYGFDWRLRFFETEFRQEQLKHGDLVLPGVLAVGSAFAIRKEFFREIGMYDAGLKVWGGENLELSFKVWLCGGKLVHVACSRIGHITRSQPYLQNNRLDIEMHNHKRVADVWMDNFASYVYDNYPRMKSISVSGLIKQWRQRRRCKPFSWFLDNIWPELFQYKDGSSSVGSIMNTNGAGLCIDNQGHLFSNPLRITVKPCSNDTKTQNTEMTDTDITISLDLAGEPTNYSTKA</sequence>
<gene>
    <name evidence="4" type="ORF">MCOR_5797</name>
</gene>
<protein>
    <submittedName>
        <fullName evidence="4">GALNT</fullName>
        <ecNumber evidence="4">2.4.1.41</ecNumber>
    </submittedName>
</protein>
<reference evidence="4 5" key="1">
    <citation type="submission" date="2020-06" db="EMBL/GenBank/DDBJ databases">
        <authorList>
            <person name="Li R."/>
            <person name="Bekaert M."/>
        </authorList>
    </citation>
    <scope>NUCLEOTIDE SEQUENCE [LARGE SCALE GENOMIC DNA]</scope>
    <source>
        <strain evidence="5">wild</strain>
    </source>
</reference>
<evidence type="ECO:0000259" key="3">
    <source>
        <dbReference type="Pfam" id="PF00535"/>
    </source>
</evidence>
<dbReference type="PANTHER" id="PTHR11675:SF134">
    <property type="entry name" value="N-ACETYLGALACTOSAMINYLTRANSFERASE 4-RELATED"/>
    <property type="match status" value="1"/>
</dbReference>
<dbReference type="EC" id="2.4.1.41" evidence="4"/>